<evidence type="ECO:0000313" key="1">
    <source>
        <dbReference type="EMBL" id="QVM84117.1"/>
    </source>
</evidence>
<dbReference type="PANTHER" id="PTHR35802:SF1">
    <property type="entry name" value="PROTEASE SYNTHASE AND SPORULATION PROTEIN PAI 2"/>
    <property type="match status" value="1"/>
</dbReference>
<dbReference type="PIRSF" id="PIRSF010372">
    <property type="entry name" value="PaiB"/>
    <property type="match status" value="1"/>
</dbReference>
<dbReference type="InterPro" id="IPR007396">
    <property type="entry name" value="TR_PAI2-type"/>
</dbReference>
<gene>
    <name evidence="1" type="ORF">HT578_10825</name>
</gene>
<dbReference type="SUPFAM" id="SSF50475">
    <property type="entry name" value="FMN-binding split barrel"/>
    <property type="match status" value="1"/>
</dbReference>
<dbReference type="EMBL" id="CP054856">
    <property type="protein sequence ID" value="QVM84117.1"/>
    <property type="molecule type" value="Genomic_DNA"/>
</dbReference>
<reference evidence="1 2" key="1">
    <citation type="journal article" date="2021" name="Int. J. Syst. Evol. Microbiol.">
        <title>Novosphingobium decolorationis sp. nov., an aniline blue-decolourizing bacterium isolated from East Pacific sediment.</title>
        <authorList>
            <person name="Chen X."/>
            <person name="Dong B."/>
            <person name="Chen T."/>
            <person name="Ren N."/>
            <person name="Wang J."/>
            <person name="Xu Y."/>
            <person name="Yang J."/>
            <person name="Zhu S."/>
            <person name="Chen J."/>
        </authorList>
    </citation>
    <scope>NUCLEOTIDE SEQUENCE [LARGE SCALE GENOMIC DNA]</scope>
    <source>
        <strain evidence="1 2">502str22</strain>
    </source>
</reference>
<name>A0ABX8E4K5_9SPHN</name>
<dbReference type="RefSeq" id="WP_213499434.1">
    <property type="nucleotide sequence ID" value="NZ_CP054856.1"/>
</dbReference>
<dbReference type="InterPro" id="IPR012349">
    <property type="entry name" value="Split_barrel_FMN-bd"/>
</dbReference>
<proteinExistence type="predicted"/>
<dbReference type="Gene3D" id="2.30.110.10">
    <property type="entry name" value="Electron Transport, Fmn-binding Protein, Chain A"/>
    <property type="match status" value="1"/>
</dbReference>
<accession>A0ABX8E4K5</accession>
<dbReference type="PANTHER" id="PTHR35802">
    <property type="entry name" value="PROTEASE SYNTHASE AND SPORULATION PROTEIN PAI 2"/>
    <property type="match status" value="1"/>
</dbReference>
<dbReference type="Pfam" id="PF04299">
    <property type="entry name" value="FMN_bind_2"/>
    <property type="match status" value="1"/>
</dbReference>
<sequence length="208" mass="22572">MTFPTGAPGDLADLIRSHPLAWLVTSGAEGFDASALPLVAETGPDGEVSALIGHCARTNPQVAALRQEPRAWALFMGAQGYVSPGHVSRAHWVPTWNYAVAVLTLEVELREEGTEEAVRQLVDEAEADRPVPWRMEDAGSRAPQMLSRIIGFRAAITDRDLRFKLGQDEDLPTLREILTGLEGTRLAAAMQRANAGRLGTDPQGSPRW</sequence>
<evidence type="ECO:0000313" key="2">
    <source>
        <dbReference type="Proteomes" id="UP000677126"/>
    </source>
</evidence>
<organism evidence="1 2">
    <name type="scientific">Novosphingobium decolorationis</name>
    <dbReference type="NCBI Taxonomy" id="2698673"/>
    <lineage>
        <taxon>Bacteria</taxon>
        <taxon>Pseudomonadati</taxon>
        <taxon>Pseudomonadota</taxon>
        <taxon>Alphaproteobacteria</taxon>
        <taxon>Sphingomonadales</taxon>
        <taxon>Sphingomonadaceae</taxon>
        <taxon>Novosphingobium</taxon>
    </lineage>
</organism>
<dbReference type="Proteomes" id="UP000677126">
    <property type="component" value="Chromosome"/>
</dbReference>
<keyword evidence="2" id="KW-1185">Reference proteome</keyword>
<protein>
    <submittedName>
        <fullName evidence="1">FMN-binding negative transcriptional regulator</fullName>
    </submittedName>
</protein>